<dbReference type="EMBL" id="KZ613465">
    <property type="protein sequence ID" value="PMD27646.1"/>
    <property type="molecule type" value="Genomic_DNA"/>
</dbReference>
<evidence type="ECO:0000256" key="2">
    <source>
        <dbReference type="SAM" id="MobiDB-lite"/>
    </source>
</evidence>
<accession>A0A2J6QN17</accession>
<keyword evidence="1" id="KW-0175">Coiled coil</keyword>
<evidence type="ECO:0000313" key="3">
    <source>
        <dbReference type="EMBL" id="PMD27646.1"/>
    </source>
</evidence>
<dbReference type="Proteomes" id="UP000235672">
    <property type="component" value="Unassembled WGS sequence"/>
</dbReference>
<keyword evidence="4" id="KW-1185">Reference proteome</keyword>
<protein>
    <submittedName>
        <fullName evidence="3">Uncharacterized protein</fullName>
    </submittedName>
</protein>
<sequence length="368" mass="40683">MENSTMAQGPAEGPNNNAVTTTPVRGSLRGVAPTPTRVKRTPGSSKVNASKNRNADEDESDPEYNDLQPKKRVKKEQDGAPLPRPGLIIGCHREDSEVPVVAFLTSSLALKYRLSKQEATDSKVEFKHQQCPTQAQVKFLPEYIGDDKKIRDSIKKKLKETFPEYRNKEEIAAGDDIVPNEDVDAATMELRQVIEAQQAAGKELSEQLLNTIIAQRAAILEEQDTVNSQKTRITNLESQVERLTAQVDQLNQSVLLNQNQKLVIDGRTYDKFPAGNVNEGLFVTKQPHVVTIDDVVYSETTVLSQFKGLELGGTLIDVVTLAGIPFKRIAGGTNDGKLVQELGPHSILVHEGNYYVRTYIRTEKPLGL</sequence>
<feature type="region of interest" description="Disordered" evidence="2">
    <location>
        <begin position="1"/>
        <end position="85"/>
    </location>
</feature>
<feature type="compositionally biased region" description="Polar residues" evidence="2">
    <location>
        <begin position="14"/>
        <end position="24"/>
    </location>
</feature>
<feature type="compositionally biased region" description="Polar residues" evidence="2">
    <location>
        <begin position="42"/>
        <end position="52"/>
    </location>
</feature>
<dbReference type="AlphaFoldDB" id="A0A2J6QN17"/>
<reference evidence="3 4" key="1">
    <citation type="submission" date="2016-05" db="EMBL/GenBank/DDBJ databases">
        <title>A degradative enzymes factory behind the ericoid mycorrhizal symbiosis.</title>
        <authorList>
            <consortium name="DOE Joint Genome Institute"/>
            <person name="Martino E."/>
            <person name="Morin E."/>
            <person name="Grelet G."/>
            <person name="Kuo A."/>
            <person name="Kohler A."/>
            <person name="Daghino S."/>
            <person name="Barry K."/>
            <person name="Choi C."/>
            <person name="Cichocki N."/>
            <person name="Clum A."/>
            <person name="Copeland A."/>
            <person name="Hainaut M."/>
            <person name="Haridas S."/>
            <person name="Labutti K."/>
            <person name="Lindquist E."/>
            <person name="Lipzen A."/>
            <person name="Khouja H.-R."/>
            <person name="Murat C."/>
            <person name="Ohm R."/>
            <person name="Olson A."/>
            <person name="Spatafora J."/>
            <person name="Veneault-Fourrey C."/>
            <person name="Henrissat B."/>
            <person name="Grigoriev I."/>
            <person name="Martin F."/>
            <person name="Perotto S."/>
        </authorList>
    </citation>
    <scope>NUCLEOTIDE SEQUENCE [LARGE SCALE GENOMIC DNA]</scope>
    <source>
        <strain evidence="3 4">UAMH 7357</strain>
    </source>
</reference>
<name>A0A2J6QN17_9HELO</name>
<evidence type="ECO:0000313" key="4">
    <source>
        <dbReference type="Proteomes" id="UP000235672"/>
    </source>
</evidence>
<feature type="coiled-coil region" evidence="1">
    <location>
        <begin position="226"/>
        <end position="253"/>
    </location>
</feature>
<gene>
    <name evidence="3" type="ORF">NA56DRAFT_721419</name>
</gene>
<proteinExistence type="predicted"/>
<organism evidence="3 4">
    <name type="scientific">Hyaloscypha hepaticicola</name>
    <dbReference type="NCBI Taxonomy" id="2082293"/>
    <lineage>
        <taxon>Eukaryota</taxon>
        <taxon>Fungi</taxon>
        <taxon>Dikarya</taxon>
        <taxon>Ascomycota</taxon>
        <taxon>Pezizomycotina</taxon>
        <taxon>Leotiomycetes</taxon>
        <taxon>Helotiales</taxon>
        <taxon>Hyaloscyphaceae</taxon>
        <taxon>Hyaloscypha</taxon>
    </lineage>
</organism>
<evidence type="ECO:0000256" key="1">
    <source>
        <dbReference type="SAM" id="Coils"/>
    </source>
</evidence>